<evidence type="ECO:0000313" key="3">
    <source>
        <dbReference type="Proteomes" id="UP001168338"/>
    </source>
</evidence>
<feature type="domain" description="DUF362" evidence="1">
    <location>
        <begin position="12"/>
        <end position="258"/>
    </location>
</feature>
<dbReference type="Proteomes" id="UP001168338">
    <property type="component" value="Unassembled WGS sequence"/>
</dbReference>
<evidence type="ECO:0000259" key="1">
    <source>
        <dbReference type="Pfam" id="PF04015"/>
    </source>
</evidence>
<sequence>DNLAWLSPGETVLLKPALNSGDPYPSTTHPLAVHAVADLLAERGAAVIVGDQAGVEAVVQDPSGVVKGSTAALYRETGMSRGGMLRFVGFEQEGWDTGYTHFPAERAPSWPDGFYYSSWIDRVDHVVALPRLSTHSQAGVTLGFKNWVGILRDDSRVEFHAEGPFCSFIENAVKDADLTTDYPNRDAFFRRMTEIALAVAGKLRVTLFVGTQAQVTFGPNAYAVENSYGGLGEAYTVTPDPGLVFASSDPVAAEITAIAFLTHLSEEVPFHKKLSWKAALFANGQAQELGEQPVRENPFVAHALALGLGEQEVEPVYHDVSSPLRKRLDALIGGARPVVSSG</sequence>
<accession>A0ABT8ME74</accession>
<name>A0ABT8ME74_9EURY</name>
<protein>
    <submittedName>
        <fullName evidence="2">DUF362 domain-containing protein</fullName>
    </submittedName>
</protein>
<gene>
    <name evidence="2" type="ORF">FGU65_15410</name>
</gene>
<evidence type="ECO:0000313" key="2">
    <source>
        <dbReference type="EMBL" id="MDN7026242.1"/>
    </source>
</evidence>
<dbReference type="EMBL" id="VCYH01000022">
    <property type="protein sequence ID" value="MDN7026242.1"/>
    <property type="molecule type" value="Genomic_DNA"/>
</dbReference>
<keyword evidence="3" id="KW-1185">Reference proteome</keyword>
<comment type="caution">
    <text evidence="2">The sequence shown here is derived from an EMBL/GenBank/DDBJ whole genome shotgun (WGS) entry which is preliminary data.</text>
</comment>
<proteinExistence type="predicted"/>
<dbReference type="Pfam" id="PF04015">
    <property type="entry name" value="DUF362"/>
    <property type="match status" value="1"/>
</dbReference>
<dbReference type="InterPro" id="IPR007160">
    <property type="entry name" value="DUF362"/>
</dbReference>
<feature type="non-terminal residue" evidence="2">
    <location>
        <position position="1"/>
    </location>
</feature>
<organism evidence="2 3">
    <name type="scientific">Methanoculleus frigidifontis</name>
    <dbReference type="NCBI Taxonomy" id="2584085"/>
    <lineage>
        <taxon>Archaea</taxon>
        <taxon>Methanobacteriati</taxon>
        <taxon>Methanobacteriota</taxon>
        <taxon>Stenosarchaea group</taxon>
        <taxon>Methanomicrobia</taxon>
        <taxon>Methanomicrobiales</taxon>
        <taxon>Methanomicrobiaceae</taxon>
        <taxon>Methanoculleus</taxon>
    </lineage>
</organism>
<dbReference type="RefSeq" id="WP_301665453.1">
    <property type="nucleotide sequence ID" value="NZ_VCYH01000022.1"/>
</dbReference>
<reference evidence="2" key="1">
    <citation type="submission" date="2019-05" db="EMBL/GenBank/DDBJ databases">
        <title>Methanoculleus sp. FWC-SCC1, a methanogenic archaeon isolated from deep marine cold seep.</title>
        <authorList>
            <person name="Chen Y.-W."/>
            <person name="Chen S.-C."/>
            <person name="Teng N.-H."/>
            <person name="Lai M.-C."/>
        </authorList>
    </citation>
    <scope>NUCLEOTIDE SEQUENCE</scope>
    <source>
        <strain evidence="2">FWC-SCC1</strain>
    </source>
</reference>